<dbReference type="Proteomes" id="UP000663929">
    <property type="component" value="Chromosome"/>
</dbReference>
<dbReference type="NCBIfam" id="NF041216">
    <property type="entry name" value="CU044_2847_fam"/>
    <property type="match status" value="1"/>
</dbReference>
<protein>
    <recommendedName>
        <fullName evidence="1">Trypsin-co-occurring domain-containing protein</fullName>
    </recommendedName>
</protein>
<evidence type="ECO:0000259" key="1">
    <source>
        <dbReference type="Pfam" id="PF19493"/>
    </source>
</evidence>
<feature type="domain" description="Trypsin-co-occurring" evidence="1">
    <location>
        <begin position="7"/>
        <end position="97"/>
    </location>
</feature>
<accession>A0A8A4TTX0</accession>
<dbReference type="RefSeq" id="WP_237382591.1">
    <property type="nucleotide sequence ID" value="NZ_CP071793.1"/>
</dbReference>
<name>A0A8A4TTX0_SULCO</name>
<organism evidence="2 3">
    <name type="scientific">Sulfidibacter corallicola</name>
    <dbReference type="NCBI Taxonomy" id="2818388"/>
    <lineage>
        <taxon>Bacteria</taxon>
        <taxon>Pseudomonadati</taxon>
        <taxon>Acidobacteriota</taxon>
        <taxon>Holophagae</taxon>
        <taxon>Acanthopleuribacterales</taxon>
        <taxon>Acanthopleuribacteraceae</taxon>
        <taxon>Sulfidibacter</taxon>
    </lineage>
</organism>
<dbReference type="AlphaFoldDB" id="A0A8A4TTX0"/>
<proteinExistence type="predicted"/>
<reference evidence="2" key="1">
    <citation type="submission" date="2021-03" db="EMBL/GenBank/DDBJ databases">
        <title>Acanthopleuribacteraceae sp. M133.</title>
        <authorList>
            <person name="Wang G."/>
        </authorList>
    </citation>
    <scope>NUCLEOTIDE SEQUENCE</scope>
    <source>
        <strain evidence="2">M133</strain>
    </source>
</reference>
<dbReference type="KEGG" id="scor:J3U87_08420"/>
<dbReference type="EMBL" id="CP071793">
    <property type="protein sequence ID" value="QTD52482.1"/>
    <property type="molecule type" value="Genomic_DNA"/>
</dbReference>
<gene>
    <name evidence="2" type="ORF">J3U87_08420</name>
</gene>
<sequence length="115" mass="12775">MSERIVTLEDGLRVQIDVDPRFEQQVSSEGGKIGTSFEKIQPTLRYICRQFNATWRELNKELSIEQAEVQLDLGFEASGNLFVTSGKAKSNLSVKLIFGPRAGVDTGPKTEPESD</sequence>
<evidence type="ECO:0000313" key="2">
    <source>
        <dbReference type="EMBL" id="QTD52482.1"/>
    </source>
</evidence>
<evidence type="ECO:0000313" key="3">
    <source>
        <dbReference type="Proteomes" id="UP000663929"/>
    </source>
</evidence>
<dbReference type="InterPro" id="IPR045794">
    <property type="entry name" value="Trypco1"/>
</dbReference>
<keyword evidence="3" id="KW-1185">Reference proteome</keyword>
<dbReference type="Pfam" id="PF19493">
    <property type="entry name" value="Trypco1"/>
    <property type="match status" value="1"/>
</dbReference>